<dbReference type="Gene3D" id="1.25.40.10">
    <property type="entry name" value="Tetratricopeptide repeat domain"/>
    <property type="match status" value="1"/>
</dbReference>
<sequence length="126" mass="14720">MTFESYTKKAIKEIINKNYLQARHYIHQLILEDDTSPQTHNLLGAIAELTEDLNLAGKHYRAAYALDPTFKPACRNLERITNFYYRLDIKSIDFGDKLEKEDENVYIIQYDYNNVGHLIKKSSCSL</sequence>
<dbReference type="Proteomes" id="UP000054164">
    <property type="component" value="Unassembled WGS sequence"/>
</dbReference>
<dbReference type="EMBL" id="DF384213">
    <property type="protein sequence ID" value="GAE03814.1"/>
    <property type="molecule type" value="Genomic_DNA"/>
</dbReference>
<proteinExistence type="predicted"/>
<dbReference type="InterPro" id="IPR011990">
    <property type="entry name" value="TPR-like_helical_dom_sf"/>
</dbReference>
<gene>
    <name evidence="1" type="ORF">CBO05C_3504</name>
</gene>
<reference evidence="1" key="1">
    <citation type="submission" date="2013-10" db="EMBL/GenBank/DDBJ databases">
        <title>Draft genome sequence of Clostridium botulinum type B strain Osaka05.</title>
        <authorList>
            <person name="Sakaguchi Y."/>
            <person name="Hosomi K."/>
            <person name="Uchiyama J."/>
            <person name="Ogura Y."/>
            <person name="Sakaguchi M."/>
            <person name="Kohda T."/>
            <person name="Mukamoto M."/>
            <person name="Misawa N."/>
            <person name="Matsuzaki S."/>
            <person name="Hayashi T."/>
            <person name="Kozaki S."/>
        </authorList>
    </citation>
    <scope>NUCLEOTIDE SEQUENCE</scope>
    <source>
        <strain evidence="1">Osaka05</strain>
    </source>
</reference>
<protein>
    <submittedName>
        <fullName evidence="1">Uncharacterized protein</fullName>
    </submittedName>
</protein>
<evidence type="ECO:0000313" key="1">
    <source>
        <dbReference type="EMBL" id="GAE03814.1"/>
    </source>
</evidence>
<organism evidence="1">
    <name type="scientific">Clostridium botulinum B str. Osaka05</name>
    <dbReference type="NCBI Taxonomy" id="1407017"/>
    <lineage>
        <taxon>Bacteria</taxon>
        <taxon>Bacillati</taxon>
        <taxon>Bacillota</taxon>
        <taxon>Clostridia</taxon>
        <taxon>Eubacteriales</taxon>
        <taxon>Clostridiaceae</taxon>
        <taxon>Clostridium</taxon>
    </lineage>
</organism>
<dbReference type="SUPFAM" id="SSF48452">
    <property type="entry name" value="TPR-like"/>
    <property type="match status" value="1"/>
</dbReference>
<name>A0A0S6U683_CLOBO</name>
<dbReference type="HOGENOM" id="CLU_140954_0_0_9"/>
<dbReference type="RefSeq" id="WP_030037080.1">
    <property type="nucleotide sequence ID" value="NZ_DF384213.1"/>
</dbReference>
<dbReference type="AlphaFoldDB" id="A0A0S6U683"/>
<accession>A0A0S6U683</accession>